<comment type="caution">
    <text evidence="2">The sequence shown here is derived from an EMBL/GenBank/DDBJ whole genome shotgun (WGS) entry which is preliminary data.</text>
</comment>
<feature type="compositionally biased region" description="Polar residues" evidence="1">
    <location>
        <begin position="625"/>
        <end position="634"/>
    </location>
</feature>
<evidence type="ECO:0000313" key="2">
    <source>
        <dbReference type="EMBL" id="KAK3902542.1"/>
    </source>
</evidence>
<feature type="compositionally biased region" description="Pro residues" evidence="1">
    <location>
        <begin position="68"/>
        <end position="77"/>
    </location>
</feature>
<feature type="region of interest" description="Disordered" evidence="1">
    <location>
        <begin position="119"/>
        <end position="174"/>
    </location>
</feature>
<feature type="compositionally biased region" description="Pro residues" evidence="1">
    <location>
        <begin position="641"/>
        <end position="652"/>
    </location>
</feature>
<accession>A0AAN6MKH3</accession>
<feature type="compositionally biased region" description="Basic and acidic residues" evidence="1">
    <location>
        <begin position="470"/>
        <end position="482"/>
    </location>
</feature>
<reference evidence="2" key="2">
    <citation type="submission" date="2023-05" db="EMBL/GenBank/DDBJ databases">
        <authorList>
            <consortium name="Lawrence Berkeley National Laboratory"/>
            <person name="Steindorff A."/>
            <person name="Hensen N."/>
            <person name="Bonometti L."/>
            <person name="Westerberg I."/>
            <person name="Brannstrom I.O."/>
            <person name="Guillou S."/>
            <person name="Cros-Aarteil S."/>
            <person name="Calhoun S."/>
            <person name="Haridas S."/>
            <person name="Kuo A."/>
            <person name="Mondo S."/>
            <person name="Pangilinan J."/>
            <person name="Riley R."/>
            <person name="Labutti K."/>
            <person name="Andreopoulos B."/>
            <person name="Lipzen A."/>
            <person name="Chen C."/>
            <person name="Yanf M."/>
            <person name="Daum C."/>
            <person name="Ng V."/>
            <person name="Clum A."/>
            <person name="Ohm R."/>
            <person name="Martin F."/>
            <person name="Silar P."/>
            <person name="Natvig D."/>
            <person name="Lalanne C."/>
            <person name="Gautier V."/>
            <person name="Ament-Velasquez S.L."/>
            <person name="Kruys A."/>
            <person name="Hutchinson M.I."/>
            <person name="Powell A.J."/>
            <person name="Barry K."/>
            <person name="Miller A.N."/>
            <person name="Grigoriev I.V."/>
            <person name="Debuchy R."/>
            <person name="Gladieux P."/>
            <person name="Thoren M.H."/>
            <person name="Johannesson H."/>
        </authorList>
    </citation>
    <scope>NUCLEOTIDE SEQUENCE</scope>
    <source>
        <strain evidence="2">CBS 103.79</strain>
    </source>
</reference>
<keyword evidence="3" id="KW-1185">Reference proteome</keyword>
<name>A0AAN6MKH3_9PEZI</name>
<feature type="compositionally biased region" description="Low complexity" evidence="1">
    <location>
        <begin position="725"/>
        <end position="735"/>
    </location>
</feature>
<feature type="compositionally biased region" description="Polar residues" evidence="1">
    <location>
        <begin position="138"/>
        <end position="152"/>
    </location>
</feature>
<feature type="compositionally biased region" description="Basic and acidic residues" evidence="1">
    <location>
        <begin position="495"/>
        <end position="505"/>
    </location>
</feature>
<dbReference type="EMBL" id="MU855502">
    <property type="protein sequence ID" value="KAK3902542.1"/>
    <property type="molecule type" value="Genomic_DNA"/>
</dbReference>
<feature type="compositionally biased region" description="Basic residues" evidence="1">
    <location>
        <begin position="601"/>
        <end position="610"/>
    </location>
</feature>
<proteinExistence type="predicted"/>
<evidence type="ECO:0000313" key="3">
    <source>
        <dbReference type="Proteomes" id="UP001303889"/>
    </source>
</evidence>
<feature type="compositionally biased region" description="Basic and acidic residues" evidence="1">
    <location>
        <begin position="670"/>
        <end position="680"/>
    </location>
</feature>
<dbReference type="AlphaFoldDB" id="A0AAN6MKH3"/>
<feature type="region of interest" description="Disordered" evidence="1">
    <location>
        <begin position="431"/>
        <end position="680"/>
    </location>
</feature>
<feature type="region of interest" description="Disordered" evidence="1">
    <location>
        <begin position="703"/>
        <end position="759"/>
    </location>
</feature>
<feature type="compositionally biased region" description="Basic and acidic residues" evidence="1">
    <location>
        <begin position="1"/>
        <end position="21"/>
    </location>
</feature>
<protein>
    <submittedName>
        <fullName evidence="2">Uncharacterized protein</fullName>
    </submittedName>
</protein>
<evidence type="ECO:0000256" key="1">
    <source>
        <dbReference type="SAM" id="MobiDB-lite"/>
    </source>
</evidence>
<gene>
    <name evidence="2" type="ORF">C8A05DRAFT_33750</name>
</gene>
<reference evidence="2" key="1">
    <citation type="journal article" date="2023" name="Mol. Phylogenet. Evol.">
        <title>Genome-scale phylogeny and comparative genomics of the fungal order Sordariales.</title>
        <authorList>
            <person name="Hensen N."/>
            <person name="Bonometti L."/>
            <person name="Westerberg I."/>
            <person name="Brannstrom I.O."/>
            <person name="Guillou S."/>
            <person name="Cros-Aarteil S."/>
            <person name="Calhoun S."/>
            <person name="Haridas S."/>
            <person name="Kuo A."/>
            <person name="Mondo S."/>
            <person name="Pangilinan J."/>
            <person name="Riley R."/>
            <person name="LaButti K."/>
            <person name="Andreopoulos B."/>
            <person name="Lipzen A."/>
            <person name="Chen C."/>
            <person name="Yan M."/>
            <person name="Daum C."/>
            <person name="Ng V."/>
            <person name="Clum A."/>
            <person name="Steindorff A."/>
            <person name="Ohm R.A."/>
            <person name="Martin F."/>
            <person name="Silar P."/>
            <person name="Natvig D.O."/>
            <person name="Lalanne C."/>
            <person name="Gautier V."/>
            <person name="Ament-Velasquez S.L."/>
            <person name="Kruys A."/>
            <person name="Hutchinson M.I."/>
            <person name="Powell A.J."/>
            <person name="Barry K."/>
            <person name="Miller A.N."/>
            <person name="Grigoriev I.V."/>
            <person name="Debuchy R."/>
            <person name="Gladieux P."/>
            <person name="Hiltunen Thoren M."/>
            <person name="Johannesson H."/>
        </authorList>
    </citation>
    <scope>NUCLEOTIDE SEQUENCE</scope>
    <source>
        <strain evidence="2">CBS 103.79</strain>
    </source>
</reference>
<sequence length="802" mass="86337">MPFPEKADDSSSGRPHPEKPAHTRPTSASVFEAFKRRKTSSKAGSQEAPNGNDAVTDDSDAAAIAQPVPKPKLRYPPPLLAHPLPNALLHDNPLASNPVHHPLPFHPTNPFSNSSAIIIANGTTAPPPPQGNDPSNPITVASSSSDTPTNPATYRAPHSRDQQQENHCWSPPDPELVRRMAEARMISPRPLPGDIAVQDFGAGGTPIAGGQNGYGYQGGTGKGGIGVITQVEIEAGVRLLGDRGSRHGAVKTRIGAGGGGDSAWFARERRANEAARIIRASCEAGERIRRRGVRRMVLAAGQGGRVGAWAMETDEDLTQRGGKRTHRRGQLAFQDLVNWGDPFPALYKDLWVGGIPEDLEFDIKGEKWDDGEGWDGKVEVKGAEEKVTLRQRAKRKMKSFSWAGQGGKFGSGWRARRGKGSKERIKGNWRRTSAGDDEGINGSWRRMSAGDDEGVNGNWRRASTSTVDALEEKSTATTEPKERKVRLPSIVTPWIKEDAEKKGKAQETSTDDEDQPSIVIDAESWFDDMGGTDTRDKGKGKAAPEPFSSSSSSTEEEEYVPPRRRYINTNFDEEGESSSTAAARKGPDNPTGSEPPTTTTTKRKHKHKKPAAPTAVARSSAGCPSCSSPLSNSGVDGASQPRPPPPLPPSSQPPAQTSTSVALSSLAESYGRRAATEHDARELLRIHRRLGLRNPYAALDFRGFDLDDRRCTAPHNSRASEETRGSMSLEGSSSTESEEEEGSSRGDSGEGAGGKRGMVVVPVQRGVLLPMGTAGEGVASTRERLKAFGRRVLNRSRRHKSE</sequence>
<organism evidence="2 3">
    <name type="scientific">Staphylotrichum tortipilum</name>
    <dbReference type="NCBI Taxonomy" id="2831512"/>
    <lineage>
        <taxon>Eukaryota</taxon>
        <taxon>Fungi</taxon>
        <taxon>Dikarya</taxon>
        <taxon>Ascomycota</taxon>
        <taxon>Pezizomycotina</taxon>
        <taxon>Sordariomycetes</taxon>
        <taxon>Sordariomycetidae</taxon>
        <taxon>Sordariales</taxon>
        <taxon>Chaetomiaceae</taxon>
        <taxon>Staphylotrichum</taxon>
    </lineage>
</organism>
<dbReference type="Proteomes" id="UP001303889">
    <property type="component" value="Unassembled WGS sequence"/>
</dbReference>
<feature type="region of interest" description="Disordered" evidence="1">
    <location>
        <begin position="1"/>
        <end position="77"/>
    </location>
</feature>